<dbReference type="PROSITE" id="PS50011">
    <property type="entry name" value="PROTEIN_KINASE_DOM"/>
    <property type="match status" value="1"/>
</dbReference>
<evidence type="ECO:0000259" key="10">
    <source>
        <dbReference type="PROSITE" id="PS50011"/>
    </source>
</evidence>
<evidence type="ECO:0000313" key="12">
    <source>
        <dbReference type="Proteomes" id="UP001648503"/>
    </source>
</evidence>
<dbReference type="SMART" id="SM00220">
    <property type="entry name" value="S_TKc"/>
    <property type="match status" value="1"/>
</dbReference>
<dbReference type="PANTHER" id="PTHR22984">
    <property type="entry name" value="SERINE/THREONINE-PROTEIN KINASE PIM"/>
    <property type="match status" value="1"/>
</dbReference>
<comment type="catalytic activity">
    <reaction evidence="8">
        <text>L-threonyl-[protein] + ATP = O-phospho-L-threonyl-[protein] + ADP + H(+)</text>
        <dbReference type="Rhea" id="RHEA:46608"/>
        <dbReference type="Rhea" id="RHEA-COMP:11060"/>
        <dbReference type="Rhea" id="RHEA-COMP:11605"/>
        <dbReference type="ChEBI" id="CHEBI:15378"/>
        <dbReference type="ChEBI" id="CHEBI:30013"/>
        <dbReference type="ChEBI" id="CHEBI:30616"/>
        <dbReference type="ChEBI" id="CHEBI:61977"/>
        <dbReference type="ChEBI" id="CHEBI:456216"/>
        <dbReference type="EC" id="2.7.11.1"/>
    </reaction>
</comment>
<dbReference type="Gene3D" id="1.10.510.10">
    <property type="entry name" value="Transferase(Phosphotransferase) domain 1"/>
    <property type="match status" value="1"/>
</dbReference>
<evidence type="ECO:0000256" key="2">
    <source>
        <dbReference type="ARBA" id="ARBA00012513"/>
    </source>
</evidence>
<evidence type="ECO:0000256" key="1">
    <source>
        <dbReference type="ARBA" id="ARBA00004340"/>
    </source>
</evidence>
<evidence type="ECO:0000256" key="9">
    <source>
        <dbReference type="ARBA" id="ARBA00048679"/>
    </source>
</evidence>
<feature type="domain" description="Protein kinase" evidence="10">
    <location>
        <begin position="1"/>
        <end position="213"/>
    </location>
</feature>
<protein>
    <recommendedName>
        <fullName evidence="2">non-specific serine/threonine protein kinase</fullName>
        <ecNumber evidence="2">2.7.11.1</ecNumber>
    </recommendedName>
</protein>
<evidence type="ECO:0000256" key="7">
    <source>
        <dbReference type="ARBA" id="ARBA00022840"/>
    </source>
</evidence>
<keyword evidence="4" id="KW-0808">Transferase</keyword>
<keyword evidence="6" id="KW-0418">Kinase</keyword>
<keyword evidence="5" id="KW-0547">Nucleotide-binding</keyword>
<dbReference type="InterPro" id="IPR011009">
    <property type="entry name" value="Kinase-like_dom_sf"/>
</dbReference>
<comment type="subcellular location">
    <subcellularLocation>
        <location evidence="1">Host cell</location>
    </subcellularLocation>
</comment>
<dbReference type="EMBL" id="JAFCIX010000128">
    <property type="protein sequence ID" value="KAH6597793.1"/>
    <property type="molecule type" value="Genomic_DNA"/>
</dbReference>
<accession>A0ABQ8FG70</accession>
<comment type="catalytic activity">
    <reaction evidence="9">
        <text>L-seryl-[protein] + ATP = O-phospho-L-seryl-[protein] + ADP + H(+)</text>
        <dbReference type="Rhea" id="RHEA:17989"/>
        <dbReference type="Rhea" id="RHEA-COMP:9863"/>
        <dbReference type="Rhea" id="RHEA-COMP:11604"/>
        <dbReference type="ChEBI" id="CHEBI:15378"/>
        <dbReference type="ChEBI" id="CHEBI:29999"/>
        <dbReference type="ChEBI" id="CHEBI:30616"/>
        <dbReference type="ChEBI" id="CHEBI:83421"/>
        <dbReference type="ChEBI" id="CHEBI:456216"/>
        <dbReference type="EC" id="2.7.11.1"/>
    </reaction>
</comment>
<evidence type="ECO:0000256" key="5">
    <source>
        <dbReference type="ARBA" id="ARBA00022741"/>
    </source>
</evidence>
<reference evidence="11 12" key="1">
    <citation type="submission" date="2021-02" db="EMBL/GenBank/DDBJ databases">
        <title>Variation within the Batrachochytrium salamandrivorans European outbreak.</title>
        <authorList>
            <person name="Kelly M."/>
            <person name="Pasmans F."/>
            <person name="Shea T.P."/>
            <person name="Munoz J.F."/>
            <person name="Carranza S."/>
            <person name="Cuomo C.A."/>
            <person name="Martel A."/>
        </authorList>
    </citation>
    <scope>NUCLEOTIDE SEQUENCE [LARGE SCALE GENOMIC DNA]</scope>
    <source>
        <strain evidence="11 12">AMFP18/2</strain>
    </source>
</reference>
<proteinExistence type="predicted"/>
<name>A0ABQ8FG70_9FUNG</name>
<gene>
    <name evidence="11" type="ORF">BASA50_004229</name>
</gene>
<dbReference type="EC" id="2.7.11.1" evidence="2"/>
<organism evidence="11 12">
    <name type="scientific">Batrachochytrium salamandrivorans</name>
    <dbReference type="NCBI Taxonomy" id="1357716"/>
    <lineage>
        <taxon>Eukaryota</taxon>
        <taxon>Fungi</taxon>
        <taxon>Fungi incertae sedis</taxon>
        <taxon>Chytridiomycota</taxon>
        <taxon>Chytridiomycota incertae sedis</taxon>
        <taxon>Chytridiomycetes</taxon>
        <taxon>Rhizophydiales</taxon>
        <taxon>Rhizophydiales incertae sedis</taxon>
        <taxon>Batrachochytrium</taxon>
    </lineage>
</organism>
<keyword evidence="3" id="KW-0723">Serine/threonine-protein kinase</keyword>
<evidence type="ECO:0000256" key="3">
    <source>
        <dbReference type="ARBA" id="ARBA00022527"/>
    </source>
</evidence>
<evidence type="ECO:0000256" key="6">
    <source>
        <dbReference type="ARBA" id="ARBA00022777"/>
    </source>
</evidence>
<dbReference type="InterPro" id="IPR051138">
    <property type="entry name" value="PIM_Ser/Thr_kinase"/>
</dbReference>
<dbReference type="SUPFAM" id="SSF56112">
    <property type="entry name" value="Protein kinase-like (PK-like)"/>
    <property type="match status" value="1"/>
</dbReference>
<evidence type="ECO:0000313" key="11">
    <source>
        <dbReference type="EMBL" id="KAH6597793.1"/>
    </source>
</evidence>
<dbReference type="PANTHER" id="PTHR22984:SF25">
    <property type="entry name" value="PROTEIN KINASE DOMAIN-CONTAINING PROTEIN"/>
    <property type="match status" value="1"/>
</dbReference>
<keyword evidence="12" id="KW-1185">Reference proteome</keyword>
<dbReference type="Pfam" id="PF00069">
    <property type="entry name" value="Pkinase"/>
    <property type="match status" value="1"/>
</dbReference>
<comment type="caution">
    <text evidence="11">The sequence shown here is derived from an EMBL/GenBank/DDBJ whole genome shotgun (WGS) entry which is preliminary data.</text>
</comment>
<evidence type="ECO:0000256" key="8">
    <source>
        <dbReference type="ARBA" id="ARBA00047899"/>
    </source>
</evidence>
<dbReference type="Proteomes" id="UP001648503">
    <property type="component" value="Unassembled WGS sequence"/>
</dbReference>
<evidence type="ECO:0000256" key="4">
    <source>
        <dbReference type="ARBA" id="ARBA00022679"/>
    </source>
</evidence>
<sequence length="216" mass="24596">MSPRPQNLLLPLEIEMQKYLSHPGYENSYVPRVIDYVVTEKAYILVMEYSGEDWVALDKYMTKHGKFSVDKARLIIKEVVTALIFLKKLGVLHGDIADFGSSELLEGWNQGSSTQTEYSSTASESSGGKPKVILEEIRDIKNVGYLLYRLLTLGKKFKNSSIPQEEFAKELRNSLDNPESQRTINAADLIASLLKYYLSQVDFIEDMLEHPFFTSQ</sequence>
<keyword evidence="7" id="KW-0067">ATP-binding</keyword>
<dbReference type="InterPro" id="IPR000719">
    <property type="entry name" value="Prot_kinase_dom"/>
</dbReference>